<evidence type="ECO:0000313" key="3">
    <source>
        <dbReference type="Proteomes" id="UP000822688"/>
    </source>
</evidence>
<dbReference type="EMBL" id="CM026424">
    <property type="protein sequence ID" value="KAG0578587.1"/>
    <property type="molecule type" value="Genomic_DNA"/>
</dbReference>
<feature type="compositionally biased region" description="Polar residues" evidence="1">
    <location>
        <begin position="52"/>
        <end position="62"/>
    </location>
</feature>
<accession>A0A8T0I642</accession>
<gene>
    <name evidence="2" type="ORF">KC19_4G035100</name>
</gene>
<evidence type="ECO:0000256" key="1">
    <source>
        <dbReference type="SAM" id="MobiDB-lite"/>
    </source>
</evidence>
<sequence>MQALGSVSAMAEYEPGLRWREQTRNASSEIQSPAAGVINQLPSVSCGGQGNGASSSAVSQFSVDHHKRRNSISAMAEHEPRLRCSVRNLSNGRLPPVQGY</sequence>
<dbReference type="AlphaFoldDB" id="A0A8T0I642"/>
<feature type="region of interest" description="Disordered" evidence="1">
    <location>
        <begin position="1"/>
        <end position="79"/>
    </location>
</feature>
<comment type="caution">
    <text evidence="2">The sequence shown here is derived from an EMBL/GenBank/DDBJ whole genome shotgun (WGS) entry which is preliminary data.</text>
</comment>
<evidence type="ECO:0000313" key="2">
    <source>
        <dbReference type="EMBL" id="KAG0578587.1"/>
    </source>
</evidence>
<reference evidence="2" key="1">
    <citation type="submission" date="2020-06" db="EMBL/GenBank/DDBJ databases">
        <title>WGS assembly of Ceratodon purpureus strain R40.</title>
        <authorList>
            <person name="Carey S.B."/>
            <person name="Jenkins J."/>
            <person name="Shu S."/>
            <person name="Lovell J.T."/>
            <person name="Sreedasyam A."/>
            <person name="Maumus F."/>
            <person name="Tiley G.P."/>
            <person name="Fernandez-Pozo N."/>
            <person name="Barry K."/>
            <person name="Chen C."/>
            <person name="Wang M."/>
            <person name="Lipzen A."/>
            <person name="Daum C."/>
            <person name="Saski C.A."/>
            <person name="Payton A.C."/>
            <person name="Mcbreen J.C."/>
            <person name="Conrad R.E."/>
            <person name="Kollar L.M."/>
            <person name="Olsson S."/>
            <person name="Huttunen S."/>
            <person name="Landis J.B."/>
            <person name="Wickett N.J."/>
            <person name="Johnson M.G."/>
            <person name="Rensing S.A."/>
            <person name="Grimwood J."/>
            <person name="Schmutz J."/>
            <person name="Mcdaniel S.F."/>
        </authorList>
    </citation>
    <scope>NUCLEOTIDE SEQUENCE</scope>
    <source>
        <strain evidence="2">R40</strain>
    </source>
</reference>
<proteinExistence type="predicted"/>
<dbReference type="Proteomes" id="UP000822688">
    <property type="component" value="Chromosome 4"/>
</dbReference>
<keyword evidence="3" id="KW-1185">Reference proteome</keyword>
<organism evidence="2 3">
    <name type="scientific">Ceratodon purpureus</name>
    <name type="common">Fire moss</name>
    <name type="synonym">Dicranum purpureum</name>
    <dbReference type="NCBI Taxonomy" id="3225"/>
    <lineage>
        <taxon>Eukaryota</taxon>
        <taxon>Viridiplantae</taxon>
        <taxon>Streptophyta</taxon>
        <taxon>Embryophyta</taxon>
        <taxon>Bryophyta</taxon>
        <taxon>Bryophytina</taxon>
        <taxon>Bryopsida</taxon>
        <taxon>Dicranidae</taxon>
        <taxon>Pseudoditrichales</taxon>
        <taxon>Ditrichaceae</taxon>
        <taxon>Ceratodon</taxon>
    </lineage>
</organism>
<protein>
    <submittedName>
        <fullName evidence="2">Uncharacterized protein</fullName>
    </submittedName>
</protein>
<name>A0A8T0I642_CERPU</name>